<keyword evidence="2" id="KW-1185">Reference proteome</keyword>
<gene>
    <name evidence="1" type="ORF">KSF_095870</name>
</gene>
<proteinExistence type="predicted"/>
<name>A0A8J3IPI7_9CHLR</name>
<organism evidence="1 2">
    <name type="scientific">Reticulibacter mediterranei</name>
    <dbReference type="NCBI Taxonomy" id="2778369"/>
    <lineage>
        <taxon>Bacteria</taxon>
        <taxon>Bacillati</taxon>
        <taxon>Chloroflexota</taxon>
        <taxon>Ktedonobacteria</taxon>
        <taxon>Ktedonobacterales</taxon>
        <taxon>Reticulibacteraceae</taxon>
        <taxon>Reticulibacter</taxon>
    </lineage>
</organism>
<accession>A0A8J3IPI7</accession>
<dbReference type="AlphaFoldDB" id="A0A8J3IPI7"/>
<protein>
    <submittedName>
        <fullName evidence="1">Uncharacterized protein</fullName>
    </submittedName>
</protein>
<evidence type="ECO:0000313" key="1">
    <source>
        <dbReference type="EMBL" id="GHO99539.1"/>
    </source>
</evidence>
<reference evidence="1" key="1">
    <citation type="submission" date="2020-10" db="EMBL/GenBank/DDBJ databases">
        <title>Taxonomic study of unclassified bacteria belonging to the class Ktedonobacteria.</title>
        <authorList>
            <person name="Yabe S."/>
            <person name="Wang C.M."/>
            <person name="Zheng Y."/>
            <person name="Sakai Y."/>
            <person name="Cavaletti L."/>
            <person name="Monciardini P."/>
            <person name="Donadio S."/>
        </authorList>
    </citation>
    <scope>NUCLEOTIDE SEQUENCE</scope>
    <source>
        <strain evidence="1">ID150040</strain>
    </source>
</reference>
<dbReference type="EMBL" id="BNJK01000002">
    <property type="protein sequence ID" value="GHO99539.1"/>
    <property type="molecule type" value="Genomic_DNA"/>
</dbReference>
<dbReference type="RefSeq" id="WP_220210181.1">
    <property type="nucleotide sequence ID" value="NZ_BNJK01000002.1"/>
</dbReference>
<sequence>MSALVAGEAVFKRRVRIQCVGSSTGIATSIVDADTGEPISNVFRIVITIDVNDVNKAEITYHESNADGKLLVKDGDVVVSTAESVDPEVDITAFEVRDES</sequence>
<dbReference type="Proteomes" id="UP000597444">
    <property type="component" value="Unassembled WGS sequence"/>
</dbReference>
<evidence type="ECO:0000313" key="2">
    <source>
        <dbReference type="Proteomes" id="UP000597444"/>
    </source>
</evidence>
<comment type="caution">
    <text evidence="1">The sequence shown here is derived from an EMBL/GenBank/DDBJ whole genome shotgun (WGS) entry which is preliminary data.</text>
</comment>